<dbReference type="STRING" id="1071380.I2H662"/>
<feature type="region of interest" description="Disordered" evidence="9">
    <location>
        <begin position="547"/>
        <end position="606"/>
    </location>
</feature>
<feature type="region of interest" description="Disordered" evidence="9">
    <location>
        <begin position="620"/>
        <end position="713"/>
    </location>
</feature>
<dbReference type="Pfam" id="PF15413">
    <property type="entry name" value="PH_11"/>
    <property type="match status" value="1"/>
</dbReference>
<protein>
    <recommendedName>
        <fullName evidence="15">SMP-LTD domain-containing protein</fullName>
    </recommendedName>
</protein>
<feature type="compositionally biased region" description="Polar residues" evidence="9">
    <location>
        <begin position="889"/>
        <end position="908"/>
    </location>
</feature>
<evidence type="ECO:0000313" key="14">
    <source>
        <dbReference type="Proteomes" id="UP000002866"/>
    </source>
</evidence>
<evidence type="ECO:0000256" key="5">
    <source>
        <dbReference type="ARBA" id="ARBA00022989"/>
    </source>
</evidence>
<dbReference type="InParanoid" id="I2H662"/>
<name>I2H662_HENB6</name>
<dbReference type="eggNOG" id="KOG2238">
    <property type="taxonomic scope" value="Eukaryota"/>
</dbReference>
<keyword evidence="7" id="KW-0446">Lipid-binding</keyword>
<feature type="region of interest" description="Disordered" evidence="9">
    <location>
        <begin position="735"/>
        <end position="816"/>
    </location>
</feature>
<feature type="compositionally biased region" description="Low complexity" evidence="9">
    <location>
        <begin position="735"/>
        <end position="777"/>
    </location>
</feature>
<dbReference type="HOGENOM" id="CLU_012852_2_0_1"/>
<dbReference type="GO" id="GO:1990456">
    <property type="term" value="P:mitochondrion-endoplasmic reticulum membrane tethering"/>
    <property type="evidence" value="ECO:0007669"/>
    <property type="project" value="TreeGrafter"/>
</dbReference>
<dbReference type="KEGG" id="tbl:TBLA_0F03260"/>
<dbReference type="AlphaFoldDB" id="I2H662"/>
<dbReference type="GO" id="GO:0032865">
    <property type="term" value="C:ERMES complex"/>
    <property type="evidence" value="ECO:0007669"/>
    <property type="project" value="TreeGrafter"/>
</dbReference>
<dbReference type="CDD" id="cd21675">
    <property type="entry name" value="SMP_TEX2"/>
    <property type="match status" value="1"/>
</dbReference>
<keyword evidence="5 10" id="KW-1133">Transmembrane helix</keyword>
<gene>
    <name evidence="13" type="primary">TBLA0F03260</name>
    <name evidence="13" type="ORF">TBLA_0F03260</name>
</gene>
<dbReference type="OrthoDB" id="26740at2759"/>
<dbReference type="RefSeq" id="XP_004181383.1">
    <property type="nucleotide sequence ID" value="XM_004181335.1"/>
</dbReference>
<reference evidence="13 14" key="1">
    <citation type="journal article" date="2011" name="Proc. Natl. Acad. Sci. U.S.A.">
        <title>Evolutionary erosion of yeast sex chromosomes by mating-type switching accidents.</title>
        <authorList>
            <person name="Gordon J.L."/>
            <person name="Armisen D."/>
            <person name="Proux-Wera E."/>
            <person name="Oheigeartaigh S.S."/>
            <person name="Byrne K.P."/>
            <person name="Wolfe K.H."/>
        </authorList>
    </citation>
    <scope>NUCLEOTIDE SEQUENCE [LARGE SCALE GENOMIC DNA]</scope>
    <source>
        <strain evidence="14">ATCC 34711 / CBS 6284 / DSM 70876 / NBRC 10599 / NRRL Y-10934 / UCD 77-7</strain>
    </source>
</reference>
<comment type="subcellular location">
    <subcellularLocation>
        <location evidence="1">Endoplasmic reticulum membrane</location>
    </subcellularLocation>
</comment>
<dbReference type="PROSITE" id="PS50003">
    <property type="entry name" value="PH_DOMAIN"/>
    <property type="match status" value="1"/>
</dbReference>
<keyword evidence="4" id="KW-0256">Endoplasmic reticulum</keyword>
<dbReference type="InterPro" id="IPR011993">
    <property type="entry name" value="PH-like_dom_sf"/>
</dbReference>
<evidence type="ECO:0000256" key="10">
    <source>
        <dbReference type="SAM" id="Phobius"/>
    </source>
</evidence>
<evidence type="ECO:0000256" key="7">
    <source>
        <dbReference type="ARBA" id="ARBA00023121"/>
    </source>
</evidence>
<dbReference type="PANTHER" id="PTHR13466:SF19">
    <property type="entry name" value="NUCLEUS-VACUOLE JUNCTION PROTEIN 2"/>
    <property type="match status" value="1"/>
</dbReference>
<dbReference type="GO" id="GO:0071561">
    <property type="term" value="C:nucleus-vacuole junction"/>
    <property type="evidence" value="ECO:0007669"/>
    <property type="project" value="EnsemblFungi"/>
</dbReference>
<dbReference type="FunCoup" id="I2H662">
    <property type="interactions" value="37"/>
</dbReference>
<evidence type="ECO:0000313" key="13">
    <source>
        <dbReference type="EMBL" id="CCH61864.1"/>
    </source>
</evidence>
<dbReference type="OMA" id="QWIEDWI"/>
<dbReference type="GO" id="GO:0005319">
    <property type="term" value="F:lipid transporter activity"/>
    <property type="evidence" value="ECO:0007669"/>
    <property type="project" value="EnsemblFungi"/>
</dbReference>
<feature type="domain" description="SMP-LTD" evidence="12">
    <location>
        <begin position="292"/>
        <end position="483"/>
    </location>
</feature>
<keyword evidence="6" id="KW-0445">Lipid transport</keyword>
<feature type="compositionally biased region" description="Basic and acidic residues" evidence="9">
    <location>
        <begin position="781"/>
        <end position="792"/>
    </location>
</feature>
<dbReference type="PANTHER" id="PTHR13466">
    <property type="entry name" value="TEX2 PROTEIN-RELATED"/>
    <property type="match status" value="1"/>
</dbReference>
<accession>I2H662</accession>
<keyword evidence="2" id="KW-0813">Transport</keyword>
<evidence type="ECO:0000256" key="3">
    <source>
        <dbReference type="ARBA" id="ARBA00022692"/>
    </source>
</evidence>
<evidence type="ECO:0000259" key="12">
    <source>
        <dbReference type="PROSITE" id="PS51847"/>
    </source>
</evidence>
<dbReference type="Proteomes" id="UP000002866">
    <property type="component" value="Chromosome 6"/>
</dbReference>
<evidence type="ECO:0000256" key="4">
    <source>
        <dbReference type="ARBA" id="ARBA00022824"/>
    </source>
</evidence>
<dbReference type="GO" id="GO:0035621">
    <property type="term" value="P:ER to Golgi ceramide transport"/>
    <property type="evidence" value="ECO:0007669"/>
    <property type="project" value="EnsemblFungi"/>
</dbReference>
<dbReference type="GO" id="GO:0005789">
    <property type="term" value="C:endoplasmic reticulum membrane"/>
    <property type="evidence" value="ECO:0007669"/>
    <property type="project" value="UniProtKB-SubCell"/>
</dbReference>
<evidence type="ECO:0000259" key="11">
    <source>
        <dbReference type="PROSITE" id="PS50003"/>
    </source>
</evidence>
<feature type="compositionally biased region" description="Low complexity" evidence="9">
    <location>
        <begin position="547"/>
        <end position="559"/>
    </location>
</feature>
<evidence type="ECO:0000256" key="9">
    <source>
        <dbReference type="SAM" id="MobiDB-lite"/>
    </source>
</evidence>
<feature type="region of interest" description="Disordered" evidence="9">
    <location>
        <begin position="880"/>
        <end position="908"/>
    </location>
</feature>
<evidence type="ECO:0000256" key="2">
    <source>
        <dbReference type="ARBA" id="ARBA00022448"/>
    </source>
</evidence>
<evidence type="ECO:0000256" key="6">
    <source>
        <dbReference type="ARBA" id="ARBA00023055"/>
    </source>
</evidence>
<dbReference type="InterPro" id="IPR031468">
    <property type="entry name" value="SMP_LBD"/>
</dbReference>
<keyword evidence="14" id="KW-1185">Reference proteome</keyword>
<keyword evidence="3 10" id="KW-0812">Transmembrane</keyword>
<dbReference type="PROSITE" id="PS51847">
    <property type="entry name" value="SMP"/>
    <property type="match status" value="1"/>
</dbReference>
<evidence type="ECO:0000256" key="1">
    <source>
        <dbReference type="ARBA" id="ARBA00004586"/>
    </source>
</evidence>
<dbReference type="Gene3D" id="2.30.29.30">
    <property type="entry name" value="Pleckstrin-homology domain (PH domain)/Phosphotyrosine-binding domain (PTB)"/>
    <property type="match status" value="1"/>
</dbReference>
<feature type="domain" description="PH" evidence="11">
    <location>
        <begin position="114"/>
        <end position="251"/>
    </location>
</feature>
<sequence>MISFKAFLAIYLFGGITFLPLALIAAYFIHKQLKTIQLQEENQLQETKNAEDERLLFEKVSPDFKVGNIEEAKGVEVTQKGWLSVTKVYYYHSSDFMDMINKNDPNLVVDISNHTINDEIVPERSQLKKKNKFFAILRHGNLFLYRDDNEKNSHLVHAITLQNSFVTLWPRNPNNESSDGSLFTKRTCISIIRNTDELIDKSTNKLNFDSLTNNSSVTSDSTPSSSNQFFLYFDNNTEKEDWYFKLINASKNNKTKQKNINPLLDSNLTANTAHLNTRDMLYLIQTLNSTEGQLSTKWLNALIGRIFLSLQQTNTLNDLLRDKLYKKLTKINTPGFLDDFVIEKVDVGNAAPMITNPKLFELSPDGLTKIGFDLIYKGNLTLRIATKAQINLGSRFKQRTISIKLEVKLKEMSGPILIMIKPPPSNRIWYTFQSEPTIDIDVEPIVSSNKLNYNVVTNTIKSKFAVAIKESLVYPFFDDNVFYTTQDDIFRGGIWENYDSVRKVSEQLNKEKLHGEATQILNSATTSTATTATTTNDLNLMDLQNENENSNVNSSSINSTPKKSDANASLDGSITGLEPNDDSNSFSDKVDTVSTSSTSPLKKRTLEKVGSLRKVLHNKKHGIIKSSTDMNDESETYSADQTSNNNDSQVDDFDQNDDQDDQQNTDDQPLINDKDLTRPAIMSSKNISTSSLQTDNRSTSEETSNGNQSKKYFKNSMKKFGKWYKETVKDNNSTSIFNSNSNSNSNLNSENNQLNNSSSEKIEETSSSPSPLPSSTLINQENKEESSTEKKSASTPNLNRPEPPKMITNRRRPVPKIPVSIPSQVAETGMKIQTSPIPTSTGMFVNQEKTPSPQVESVRTSSFPTQAFPQGFVKAQANEELNPPLYDTQLESPQAAELSSNQNLEENI</sequence>
<dbReference type="GO" id="GO:0008289">
    <property type="term" value="F:lipid binding"/>
    <property type="evidence" value="ECO:0007669"/>
    <property type="project" value="UniProtKB-KW"/>
</dbReference>
<evidence type="ECO:0008006" key="15">
    <source>
        <dbReference type="Google" id="ProtNLM"/>
    </source>
</evidence>
<feature type="region of interest" description="Disordered" evidence="9">
    <location>
        <begin position="834"/>
        <end position="861"/>
    </location>
</feature>
<dbReference type="GO" id="GO:0033116">
    <property type="term" value="C:endoplasmic reticulum-Golgi intermediate compartment membrane"/>
    <property type="evidence" value="ECO:0007669"/>
    <property type="project" value="EnsemblFungi"/>
</dbReference>
<organism evidence="13 14">
    <name type="scientific">Henningerozyma blattae (strain ATCC 34711 / CBS 6284 / DSM 70876 / NBRC 10599 / NRRL Y-10934 / UCD 77-7)</name>
    <name type="common">Yeast</name>
    <name type="synonym">Tetrapisispora blattae</name>
    <dbReference type="NCBI Taxonomy" id="1071380"/>
    <lineage>
        <taxon>Eukaryota</taxon>
        <taxon>Fungi</taxon>
        <taxon>Dikarya</taxon>
        <taxon>Ascomycota</taxon>
        <taxon>Saccharomycotina</taxon>
        <taxon>Saccharomycetes</taxon>
        <taxon>Saccharomycetales</taxon>
        <taxon>Saccharomycetaceae</taxon>
        <taxon>Henningerozyma</taxon>
    </lineage>
</organism>
<proteinExistence type="predicted"/>
<dbReference type="SUPFAM" id="SSF50729">
    <property type="entry name" value="PH domain-like"/>
    <property type="match status" value="1"/>
</dbReference>
<evidence type="ECO:0000256" key="8">
    <source>
        <dbReference type="ARBA" id="ARBA00023136"/>
    </source>
</evidence>
<feature type="compositionally biased region" description="Acidic residues" evidence="9">
    <location>
        <begin position="649"/>
        <end position="664"/>
    </location>
</feature>
<dbReference type="GO" id="GO:0015914">
    <property type="term" value="P:phospholipid transport"/>
    <property type="evidence" value="ECO:0007669"/>
    <property type="project" value="TreeGrafter"/>
</dbReference>
<dbReference type="EMBL" id="HE806321">
    <property type="protein sequence ID" value="CCH61864.1"/>
    <property type="molecule type" value="Genomic_DNA"/>
</dbReference>
<dbReference type="GeneID" id="14496973"/>
<keyword evidence="8 10" id="KW-0472">Membrane</keyword>
<dbReference type="InterPro" id="IPR001849">
    <property type="entry name" value="PH_domain"/>
</dbReference>
<feature type="transmembrane region" description="Helical" evidence="10">
    <location>
        <begin position="7"/>
        <end position="29"/>
    </location>
</feature>
<feature type="compositionally biased region" description="Polar residues" evidence="9">
    <location>
        <begin position="683"/>
        <end position="710"/>
    </location>
</feature>